<evidence type="ECO:0000313" key="2">
    <source>
        <dbReference type="Proteomes" id="UP000198668"/>
    </source>
</evidence>
<dbReference type="CDD" id="cd16018">
    <property type="entry name" value="Enpp"/>
    <property type="match status" value="1"/>
</dbReference>
<organism evidence="1 2">
    <name type="scientific">Pisciglobus halotolerans</name>
    <dbReference type="NCBI Taxonomy" id="745365"/>
    <lineage>
        <taxon>Bacteria</taxon>
        <taxon>Bacillati</taxon>
        <taxon>Bacillota</taxon>
        <taxon>Bacilli</taxon>
        <taxon>Lactobacillales</taxon>
        <taxon>Carnobacteriaceae</taxon>
    </lineage>
</organism>
<name>A0A1I3DI70_9LACT</name>
<protein>
    <submittedName>
        <fullName evidence="1">Predicted pyrophosphatase or phosphodiesterase, AlkP superfamily</fullName>
    </submittedName>
</protein>
<accession>A0A1I3DI70</accession>
<reference evidence="1 2" key="1">
    <citation type="submission" date="2016-10" db="EMBL/GenBank/DDBJ databases">
        <authorList>
            <person name="de Groot N.N."/>
        </authorList>
    </citation>
    <scope>NUCLEOTIDE SEQUENCE [LARGE SCALE GENOMIC DNA]</scope>
    <source>
        <strain evidence="1 2">DSM 27630</strain>
    </source>
</reference>
<dbReference type="EMBL" id="FOQE01000039">
    <property type="protein sequence ID" value="SFH86444.1"/>
    <property type="molecule type" value="Genomic_DNA"/>
</dbReference>
<dbReference type="OrthoDB" id="9779418at2"/>
<sequence>MRKKQRLYMISLDAFGASDLEYAKTLPNFKYLLDRSALVEKVETVYPSLTYMAHTSIVTGMYPNKHGITNNTYLQPERKSPDWHWYAKDIKVPSLFDAAHEKGYKTASFLWPVTGRSKSIDYNLTEIFPNRPWQNQVLVSLYSSTPLFAIELDRKFGHLRKGIQQPALDEFLTACIVDTIKTKNPDLMAIHLVDLDSTRHHFGVRSSEAFAAIDRMDQHLGQIMEAMKEQGIFEETIIAVLGDHYQIDTHTVIHLNTLFEEKGWLKRDRKGKITAWEVVAKSADGACYVYAKPEADLEKVAQALQSLPKGVAFIYTGQQAAQLGADENCQFLIEAERGYYFDTDQIGPLFESTEHPNHHKATHGFSPVKDQYETMMFISGPGIDEKARIPFARLVDEGPTFLHAMGYTFNHPTDGKVIKALFREE</sequence>
<dbReference type="Proteomes" id="UP000198668">
    <property type="component" value="Unassembled WGS sequence"/>
</dbReference>
<dbReference type="Pfam" id="PF01663">
    <property type="entry name" value="Phosphodiest"/>
    <property type="match status" value="1"/>
</dbReference>
<dbReference type="PANTHER" id="PTHR10151">
    <property type="entry name" value="ECTONUCLEOTIDE PYROPHOSPHATASE/PHOSPHODIESTERASE"/>
    <property type="match status" value="1"/>
</dbReference>
<gene>
    <name evidence="1" type="ORF">SAMN04489868_1392</name>
</gene>
<evidence type="ECO:0000313" key="1">
    <source>
        <dbReference type="EMBL" id="SFH86444.1"/>
    </source>
</evidence>
<dbReference type="InterPro" id="IPR017850">
    <property type="entry name" value="Alkaline_phosphatase_core_sf"/>
</dbReference>
<dbReference type="Gene3D" id="3.40.720.10">
    <property type="entry name" value="Alkaline Phosphatase, subunit A"/>
    <property type="match status" value="1"/>
</dbReference>
<dbReference type="SUPFAM" id="SSF53649">
    <property type="entry name" value="Alkaline phosphatase-like"/>
    <property type="match status" value="1"/>
</dbReference>
<dbReference type="RefSeq" id="WP_092093399.1">
    <property type="nucleotide sequence ID" value="NZ_FOQE01000039.1"/>
</dbReference>
<proteinExistence type="predicted"/>
<dbReference type="InterPro" id="IPR002591">
    <property type="entry name" value="Phosphodiest/P_Trfase"/>
</dbReference>
<dbReference type="AlphaFoldDB" id="A0A1I3DI70"/>
<keyword evidence="2" id="KW-1185">Reference proteome</keyword>
<dbReference type="GO" id="GO:0016787">
    <property type="term" value="F:hydrolase activity"/>
    <property type="evidence" value="ECO:0007669"/>
    <property type="project" value="UniProtKB-ARBA"/>
</dbReference>
<dbReference type="PANTHER" id="PTHR10151:SF120">
    <property type="entry name" value="BIS(5'-ADENOSYL)-TRIPHOSPHATASE"/>
    <property type="match status" value="1"/>
</dbReference>